<keyword evidence="2" id="KW-1185">Reference proteome</keyword>
<dbReference type="Proteomes" id="UP001266099">
    <property type="component" value="Unassembled WGS sequence"/>
</dbReference>
<protein>
    <submittedName>
        <fullName evidence="1">Superfamily I DNA/RNA helicase</fullName>
    </submittedName>
</protein>
<comment type="caution">
    <text evidence="1">The sequence shown here is derived from an EMBL/GenBank/DDBJ whole genome shotgun (WGS) entry which is preliminary data.</text>
</comment>
<sequence>MKHHFIHACAGSGKTQHIIDHCAQEKADTRRLILTLTLAGQDEIEGRLKTSTTQSGRFPEIEGWYAFLLHHVVRPYLPLAFPKQRINGFIFDAGEARAKIRYIKKTDPQRYFTTNGLVYKDHLEELATQIMLKANGLVENRLSQIYDEILIDEAQDISRSGLDVIAQLLKQENVRCLIVGDSRQSLLDSSLSSNRNKGADRQNLVHWYRAFEKQGCLQITEKTETYRFNQAIAEFSDTIFPASLEFAPTISLMHESSSHNGVFLVAKQDLESYYTAFAPTILRHSKASWKDQAALHPINFGVAKGRTYERVMILATKSIQDFCLKNQQLDDKSACSFYVAVTRAKHSVAIVVDRPRKKLVSDTSVALTVWAPEEC</sequence>
<proteinExistence type="predicted"/>
<evidence type="ECO:0000313" key="2">
    <source>
        <dbReference type="Proteomes" id="UP001266099"/>
    </source>
</evidence>
<dbReference type="InterPro" id="IPR000212">
    <property type="entry name" value="DNA_helicase_UvrD/REP"/>
</dbReference>
<dbReference type="InterPro" id="IPR027417">
    <property type="entry name" value="P-loop_NTPase"/>
</dbReference>
<keyword evidence="1" id="KW-0547">Nucleotide-binding</keyword>
<name>A0ABU1T0Y7_9ACTO</name>
<dbReference type="PANTHER" id="PTHR11070">
    <property type="entry name" value="UVRD / RECB / PCRA DNA HELICASE FAMILY MEMBER"/>
    <property type="match status" value="1"/>
</dbReference>
<dbReference type="Pfam" id="PF13245">
    <property type="entry name" value="AAA_19"/>
    <property type="match status" value="1"/>
</dbReference>
<keyword evidence="1" id="KW-0067">ATP-binding</keyword>
<dbReference type="SUPFAM" id="SSF52540">
    <property type="entry name" value="P-loop containing nucleoside triphosphate hydrolases"/>
    <property type="match status" value="1"/>
</dbReference>
<reference evidence="1 2" key="1">
    <citation type="submission" date="2023-07" db="EMBL/GenBank/DDBJ databases">
        <title>Sequencing the genomes of 1000 actinobacteria strains.</title>
        <authorList>
            <person name="Klenk H.-P."/>
        </authorList>
    </citation>
    <scope>NUCLEOTIDE SEQUENCE [LARGE SCALE GENOMIC DNA]</scope>
    <source>
        <strain evidence="1 2">DSM 15539</strain>
    </source>
</reference>
<keyword evidence="1" id="KW-0378">Hydrolase</keyword>
<dbReference type="RefSeq" id="WP_309954424.1">
    <property type="nucleotide sequence ID" value="NZ_JAVDUJ010000001.1"/>
</dbReference>
<dbReference type="GO" id="GO:0004386">
    <property type="term" value="F:helicase activity"/>
    <property type="evidence" value="ECO:0007669"/>
    <property type="project" value="UniProtKB-KW"/>
</dbReference>
<dbReference type="EMBL" id="JAVDUJ010000001">
    <property type="protein sequence ID" value="MDR6938520.1"/>
    <property type="molecule type" value="Genomic_DNA"/>
</dbReference>
<dbReference type="Gene3D" id="3.40.50.300">
    <property type="entry name" value="P-loop containing nucleotide triphosphate hydrolases"/>
    <property type="match status" value="1"/>
</dbReference>
<gene>
    <name evidence="1" type="ORF">J2S36_000063</name>
</gene>
<evidence type="ECO:0000313" key="1">
    <source>
        <dbReference type="EMBL" id="MDR6938520.1"/>
    </source>
</evidence>
<accession>A0ABU1T0Y7</accession>
<organism evidence="1 2">
    <name type="scientific">Arcanobacterium hippocoleae</name>
    <dbReference type="NCBI Taxonomy" id="149017"/>
    <lineage>
        <taxon>Bacteria</taxon>
        <taxon>Bacillati</taxon>
        <taxon>Actinomycetota</taxon>
        <taxon>Actinomycetes</taxon>
        <taxon>Actinomycetales</taxon>
        <taxon>Actinomycetaceae</taxon>
        <taxon>Arcanobacterium</taxon>
    </lineage>
</organism>
<dbReference type="PANTHER" id="PTHR11070:SF30">
    <property type="entry name" value="F-BOX DNA HELICASE 1"/>
    <property type="match status" value="1"/>
</dbReference>
<keyword evidence="1" id="KW-0347">Helicase</keyword>